<dbReference type="RefSeq" id="WP_204891480.1">
    <property type="nucleotide sequence ID" value="NZ_JBHUFW010000002.1"/>
</dbReference>
<dbReference type="PANTHER" id="PTHR43479:SF7">
    <property type="entry name" value="TETR-FAMILY TRANSCRIPTIONAL REGULATOR"/>
    <property type="match status" value="1"/>
</dbReference>
<dbReference type="Gene3D" id="1.10.357.10">
    <property type="entry name" value="Tetracycline Repressor, domain 2"/>
    <property type="match status" value="1"/>
</dbReference>
<name>A0ABW4QD70_9BACL</name>
<dbReference type="PANTHER" id="PTHR43479">
    <property type="entry name" value="ACREF/ENVCD OPERON REPRESSOR-RELATED"/>
    <property type="match status" value="1"/>
</dbReference>
<dbReference type="PROSITE" id="PS50977">
    <property type="entry name" value="HTH_TETR_2"/>
    <property type="match status" value="1"/>
</dbReference>
<dbReference type="Proteomes" id="UP001597273">
    <property type="component" value="Unassembled WGS sequence"/>
</dbReference>
<dbReference type="Pfam" id="PF14278">
    <property type="entry name" value="TetR_C_8"/>
    <property type="match status" value="1"/>
</dbReference>
<dbReference type="InterPro" id="IPR050624">
    <property type="entry name" value="HTH-type_Tx_Regulator"/>
</dbReference>
<gene>
    <name evidence="4" type="ORF">ACFSDB_01120</name>
</gene>
<evidence type="ECO:0000259" key="3">
    <source>
        <dbReference type="PROSITE" id="PS50977"/>
    </source>
</evidence>
<evidence type="ECO:0000313" key="4">
    <source>
        <dbReference type="EMBL" id="MFD1861502.1"/>
    </source>
</evidence>
<dbReference type="InterPro" id="IPR039532">
    <property type="entry name" value="TetR_C_Firmicutes"/>
</dbReference>
<dbReference type="SUPFAM" id="SSF46689">
    <property type="entry name" value="Homeodomain-like"/>
    <property type="match status" value="1"/>
</dbReference>
<evidence type="ECO:0000313" key="5">
    <source>
        <dbReference type="Proteomes" id="UP001597273"/>
    </source>
</evidence>
<keyword evidence="5" id="KW-1185">Reference proteome</keyword>
<dbReference type="InterPro" id="IPR009057">
    <property type="entry name" value="Homeodomain-like_sf"/>
</dbReference>
<proteinExistence type="predicted"/>
<dbReference type="EMBL" id="JBHUFW010000002">
    <property type="protein sequence ID" value="MFD1861502.1"/>
    <property type="molecule type" value="Genomic_DNA"/>
</dbReference>
<feature type="DNA-binding region" description="H-T-H motif" evidence="2">
    <location>
        <begin position="33"/>
        <end position="52"/>
    </location>
</feature>
<comment type="caution">
    <text evidence="4">The sequence shown here is derived from an EMBL/GenBank/DDBJ whole genome shotgun (WGS) entry which is preliminary data.</text>
</comment>
<organism evidence="4 5">
    <name type="scientific">Planococcus chinensis</name>
    <dbReference type="NCBI Taxonomy" id="272917"/>
    <lineage>
        <taxon>Bacteria</taxon>
        <taxon>Bacillati</taxon>
        <taxon>Bacillota</taxon>
        <taxon>Bacilli</taxon>
        <taxon>Bacillales</taxon>
        <taxon>Caryophanaceae</taxon>
        <taxon>Planococcus</taxon>
    </lineage>
</organism>
<accession>A0ABW4QD70</accession>
<keyword evidence="1 2" id="KW-0238">DNA-binding</keyword>
<evidence type="ECO:0000256" key="2">
    <source>
        <dbReference type="PROSITE-ProRule" id="PRU00335"/>
    </source>
</evidence>
<evidence type="ECO:0000256" key="1">
    <source>
        <dbReference type="ARBA" id="ARBA00023125"/>
    </source>
</evidence>
<sequence>MTMSEDRRILRTQKKLKEALLALLQEKALHELSVTQVTQRAECNRVTFYSHFTDLNALLSAIVADYLQELQADFRKSFENRERFASTDVERHLPIFEFLYRNQFLSALIIRGEVLLGSQNQFCESLVEISANELRLEESSTIEIPALNYFMVYGSLGFFIHWVKEDFRESPRAMAEKLAELHGRMYGGAVVIEE</sequence>
<protein>
    <submittedName>
        <fullName evidence="4">TetR/AcrR family transcriptional regulator</fullName>
    </submittedName>
</protein>
<dbReference type="InterPro" id="IPR001647">
    <property type="entry name" value="HTH_TetR"/>
</dbReference>
<feature type="domain" description="HTH tetR-type" evidence="3">
    <location>
        <begin position="10"/>
        <end position="70"/>
    </location>
</feature>
<reference evidence="5" key="1">
    <citation type="journal article" date="2019" name="Int. J. Syst. Evol. Microbiol.">
        <title>The Global Catalogue of Microorganisms (GCM) 10K type strain sequencing project: providing services to taxonomists for standard genome sequencing and annotation.</title>
        <authorList>
            <consortium name="The Broad Institute Genomics Platform"/>
            <consortium name="The Broad Institute Genome Sequencing Center for Infectious Disease"/>
            <person name="Wu L."/>
            <person name="Ma J."/>
        </authorList>
    </citation>
    <scope>NUCLEOTIDE SEQUENCE [LARGE SCALE GENOMIC DNA]</scope>
    <source>
        <strain evidence="5">CGMCC 1.15475</strain>
    </source>
</reference>